<keyword evidence="1" id="KW-1133">Transmembrane helix</keyword>
<dbReference type="RefSeq" id="WP_188672670.1">
    <property type="nucleotide sequence ID" value="NZ_BMKA01000002.1"/>
</dbReference>
<organism evidence="2 3">
    <name type="scientific">Neptunicoccus cionae</name>
    <dbReference type="NCBI Taxonomy" id="2035344"/>
    <lineage>
        <taxon>Bacteria</taxon>
        <taxon>Pseudomonadati</taxon>
        <taxon>Pseudomonadota</taxon>
        <taxon>Alphaproteobacteria</taxon>
        <taxon>Rhodobacterales</taxon>
        <taxon>Paracoccaceae</taxon>
        <taxon>Neptunicoccus</taxon>
    </lineage>
</organism>
<comment type="caution">
    <text evidence="2">The sequence shown here is derived from an EMBL/GenBank/DDBJ whole genome shotgun (WGS) entry which is preliminary data.</text>
</comment>
<reference evidence="2" key="1">
    <citation type="journal article" date="2014" name="Int. J. Syst. Evol. Microbiol.">
        <title>Complete genome sequence of Corynebacterium casei LMG S-19264T (=DSM 44701T), isolated from a smear-ripened cheese.</title>
        <authorList>
            <consortium name="US DOE Joint Genome Institute (JGI-PGF)"/>
            <person name="Walter F."/>
            <person name="Albersmeier A."/>
            <person name="Kalinowski J."/>
            <person name="Ruckert C."/>
        </authorList>
    </citation>
    <scope>NUCLEOTIDE SEQUENCE</scope>
    <source>
        <strain evidence="2">CGMCC 1.15880</strain>
    </source>
</reference>
<proteinExistence type="predicted"/>
<feature type="transmembrane region" description="Helical" evidence="1">
    <location>
        <begin position="80"/>
        <end position="101"/>
    </location>
</feature>
<evidence type="ECO:0000256" key="1">
    <source>
        <dbReference type="SAM" id="Phobius"/>
    </source>
</evidence>
<name>A0A916VP26_9RHOB</name>
<dbReference type="Proteomes" id="UP000628017">
    <property type="component" value="Unassembled WGS sequence"/>
</dbReference>
<feature type="transmembrane region" description="Helical" evidence="1">
    <location>
        <begin position="49"/>
        <end position="74"/>
    </location>
</feature>
<evidence type="ECO:0000313" key="3">
    <source>
        <dbReference type="Proteomes" id="UP000628017"/>
    </source>
</evidence>
<keyword evidence="1" id="KW-0472">Membrane</keyword>
<reference evidence="2" key="2">
    <citation type="submission" date="2020-09" db="EMBL/GenBank/DDBJ databases">
        <authorList>
            <person name="Sun Q."/>
            <person name="Zhou Y."/>
        </authorList>
    </citation>
    <scope>NUCLEOTIDE SEQUENCE</scope>
    <source>
        <strain evidence="2">CGMCC 1.15880</strain>
    </source>
</reference>
<dbReference type="EMBL" id="BMKA01000002">
    <property type="protein sequence ID" value="GGA15207.1"/>
    <property type="molecule type" value="Genomic_DNA"/>
</dbReference>
<protein>
    <submittedName>
        <fullName evidence="2">Uncharacterized protein</fullName>
    </submittedName>
</protein>
<gene>
    <name evidence="2" type="ORF">GCM10011498_14400</name>
</gene>
<sequence>MARKVGFSKPDTEAKRSIADSYLDEFRQRHNHELSPDPYGAKQERKRNWFVIVFLTLWLTGWSGGILLVSAILRDGNGDSFLYIWLAAAVLGWGVAVYVLIQQLKGRPLSKGKHD</sequence>
<keyword evidence="3" id="KW-1185">Reference proteome</keyword>
<keyword evidence="1" id="KW-0812">Transmembrane</keyword>
<evidence type="ECO:0000313" key="2">
    <source>
        <dbReference type="EMBL" id="GGA15207.1"/>
    </source>
</evidence>
<accession>A0A916VP26</accession>
<dbReference type="AlphaFoldDB" id="A0A916VP26"/>